<keyword evidence="2" id="KW-1185">Reference proteome</keyword>
<dbReference type="AlphaFoldDB" id="A0A1E3LTT0"/>
<comment type="caution">
    <text evidence="1">The sequence shown here is derived from an EMBL/GenBank/DDBJ whole genome shotgun (WGS) entry which is preliminary data.</text>
</comment>
<evidence type="ECO:0000313" key="2">
    <source>
        <dbReference type="Proteomes" id="UP000094487"/>
    </source>
</evidence>
<dbReference type="EMBL" id="MDDS01000035">
    <property type="protein sequence ID" value="ODP37147.1"/>
    <property type="molecule type" value="Genomic_DNA"/>
</dbReference>
<accession>A0A1E3LTT0</accession>
<evidence type="ECO:0000313" key="1">
    <source>
        <dbReference type="EMBL" id="ODP37147.1"/>
    </source>
</evidence>
<gene>
    <name evidence="1" type="ORF">BFL28_02610</name>
</gene>
<protein>
    <submittedName>
        <fullName evidence="1">Uncharacterized protein</fullName>
    </submittedName>
</protein>
<proteinExistence type="predicted"/>
<organism evidence="1 2">
    <name type="scientific">Sphingomonas turrisvirgatae</name>
    <dbReference type="NCBI Taxonomy" id="1888892"/>
    <lineage>
        <taxon>Bacteria</taxon>
        <taxon>Pseudomonadati</taxon>
        <taxon>Pseudomonadota</taxon>
        <taxon>Alphaproteobacteria</taxon>
        <taxon>Sphingomonadales</taxon>
        <taxon>Sphingomonadaceae</taxon>
        <taxon>Sphingomonas</taxon>
    </lineage>
</organism>
<dbReference type="Proteomes" id="UP000094487">
    <property type="component" value="Unassembled WGS sequence"/>
</dbReference>
<name>A0A1E3LTT0_9SPHN</name>
<reference evidence="1 2" key="1">
    <citation type="submission" date="2016-08" db="EMBL/GenBank/DDBJ databases">
        <title>Draft genome of the agarase producing Sphingomonas sp. MCT13.</title>
        <authorList>
            <person name="D'Andrea M.M."/>
            <person name="Rossolini G.M."/>
            <person name="Thaller M.C."/>
        </authorList>
    </citation>
    <scope>NUCLEOTIDE SEQUENCE [LARGE SCALE GENOMIC DNA]</scope>
    <source>
        <strain evidence="1 2">MCT13</strain>
    </source>
</reference>
<sequence>MIGSPEFDWWKVYLVHSTNEAHLRSKANSLDERPGALRPACRVQQPFLAPPKCSIEPFLKARFGANR</sequence>